<dbReference type="SUPFAM" id="SSF48452">
    <property type="entry name" value="TPR-like"/>
    <property type="match status" value="1"/>
</dbReference>
<dbReference type="InterPro" id="IPR036188">
    <property type="entry name" value="FAD/NAD-bd_sf"/>
</dbReference>
<accession>A0A1E5JWI3</accession>
<dbReference type="Gene3D" id="3.50.50.60">
    <property type="entry name" value="FAD/NAD(P)-binding domain"/>
    <property type="match status" value="1"/>
</dbReference>
<organism evidence="1 2">
    <name type="scientific">Legionella parisiensis</name>
    <dbReference type="NCBI Taxonomy" id="45071"/>
    <lineage>
        <taxon>Bacteria</taxon>
        <taxon>Pseudomonadati</taxon>
        <taxon>Pseudomonadota</taxon>
        <taxon>Gammaproteobacteria</taxon>
        <taxon>Legionellales</taxon>
        <taxon>Legionellaceae</taxon>
        <taxon>Legionella</taxon>
    </lineage>
</organism>
<protein>
    <submittedName>
        <fullName evidence="1">Uncharacterized protein</fullName>
    </submittedName>
</protein>
<evidence type="ECO:0000313" key="1">
    <source>
        <dbReference type="EMBL" id="OEH48871.1"/>
    </source>
</evidence>
<dbReference type="PATRIC" id="fig|45071.6.peg.3335"/>
<dbReference type="EMBL" id="LSOG01000003">
    <property type="protein sequence ID" value="OEH48871.1"/>
    <property type="molecule type" value="Genomic_DNA"/>
</dbReference>
<dbReference type="AlphaFoldDB" id="A0A1E5JWI3"/>
<dbReference type="InterPro" id="IPR011990">
    <property type="entry name" value="TPR-like_helical_dom_sf"/>
</dbReference>
<dbReference type="SUPFAM" id="SSF51905">
    <property type="entry name" value="FAD/NAD(P)-binding domain"/>
    <property type="match status" value="1"/>
</dbReference>
<name>A0A1E5JWI3_9GAMM</name>
<gene>
    <name evidence="1" type="ORF">lpari_00118</name>
</gene>
<proteinExistence type="predicted"/>
<reference evidence="1 2" key="1">
    <citation type="submission" date="2016-02" db="EMBL/GenBank/DDBJ databases">
        <title>Secondary metabolites in Legionella.</title>
        <authorList>
            <person name="Tobias N.J."/>
            <person name="Bode H.B."/>
        </authorList>
    </citation>
    <scope>NUCLEOTIDE SEQUENCE [LARGE SCALE GENOMIC DNA]</scope>
    <source>
        <strain evidence="1 2">DSM 19216</strain>
    </source>
</reference>
<dbReference type="Gene3D" id="1.25.40.10">
    <property type="entry name" value="Tetratricopeptide repeat domain"/>
    <property type="match status" value="1"/>
</dbReference>
<sequence>MVIIGAGPSGLYTAIQLKKAGVEDVIVYDPRAGEYVRPGHINSTVLERAEIGVGVKFNFPTDKTAHIKDVERLLWKHALSLGIPVEQKIFVGFSPDPKGVIVVDKEGKEEKIACDYVMDCTGSKRLVVNAVNEFSQAPIKPFKTSLVTEDVTVRNHLLAYVKIDERSLKVSNHVQPTPMSISGISSLEFARGMERLRQFGWHEFALPRCYNMPFGKDKACFYVETPDDLTPDQKETWLQAVLETRTGDDGISFQLLSDSKKYKNKPRLTTFSVNPMELSPFSHQEHGLPTVITQGDTQIDPNYFLAHGIIDSFDRIDQMIKGMKISGGKIIYFQQQDYEHDVQHDLEKHREALITHYKERKEYFIVWLQKAKGYYEVAIDRTKLPEEKLLFAERIKEIEGRIAYHNALKIVRENILVTPKLSDLIEAKECLMLAQQKLPSVSKEREDTNQKLNLLLPMFEDVGKKLYQEDNFCLALKAYQEALNLSRIQVPRDETTGVILHTMMISCYRKLHLGDKALLQAREALETCSLGTEIQKEIIFNAIKAAMEGLLSNKEENPIAAKQSIRMIAKFYCQYQEFIQHHLGQDLNAERLEMISILGSGDSLREQGDVLAEQGKFELALNIYQDALLMHRLSNYPSSIEWAGNLCASMMVIYRKTNRLPEGIPFANEVLKIPTLPIETKKKILFSVMKGGVDAINLIKERQEDISLVKELRQLYIQHKEFLKCELQGALKDELNTLDSLFDTVVSQSVINAYG</sequence>
<comment type="caution">
    <text evidence="1">The sequence shown here is derived from an EMBL/GenBank/DDBJ whole genome shotgun (WGS) entry which is preliminary data.</text>
</comment>
<dbReference type="Proteomes" id="UP000095229">
    <property type="component" value="Unassembled WGS sequence"/>
</dbReference>
<evidence type="ECO:0000313" key="2">
    <source>
        <dbReference type="Proteomes" id="UP000095229"/>
    </source>
</evidence>
<keyword evidence="2" id="KW-1185">Reference proteome</keyword>
<dbReference type="RefSeq" id="WP_058518792.1">
    <property type="nucleotide sequence ID" value="NZ_CAAAIE010000001.1"/>
</dbReference>
<dbReference type="STRING" id="45071.Lpar_3100"/>
<dbReference type="OrthoDB" id="5636482at2"/>